<evidence type="ECO:0000256" key="7">
    <source>
        <dbReference type="ARBA" id="ARBA00022777"/>
    </source>
</evidence>
<dbReference type="EMBL" id="JAUSQZ010000001">
    <property type="protein sequence ID" value="MDP9826277.1"/>
    <property type="molecule type" value="Genomic_DNA"/>
</dbReference>
<dbReference type="CDD" id="cd00075">
    <property type="entry name" value="HATPase"/>
    <property type="match status" value="1"/>
</dbReference>
<dbReference type="InterPro" id="IPR003660">
    <property type="entry name" value="HAMP_dom"/>
</dbReference>
<dbReference type="Pfam" id="PF00672">
    <property type="entry name" value="HAMP"/>
    <property type="match status" value="1"/>
</dbReference>
<dbReference type="InterPro" id="IPR036890">
    <property type="entry name" value="HATPase_C_sf"/>
</dbReference>
<evidence type="ECO:0000256" key="6">
    <source>
        <dbReference type="ARBA" id="ARBA00022692"/>
    </source>
</evidence>
<dbReference type="Pfam" id="PF00512">
    <property type="entry name" value="HisKA"/>
    <property type="match status" value="1"/>
</dbReference>
<dbReference type="InterPro" id="IPR003594">
    <property type="entry name" value="HATPase_dom"/>
</dbReference>
<dbReference type="SMART" id="SM00304">
    <property type="entry name" value="HAMP"/>
    <property type="match status" value="1"/>
</dbReference>
<dbReference type="CDD" id="cd06225">
    <property type="entry name" value="HAMP"/>
    <property type="match status" value="1"/>
</dbReference>
<keyword evidence="4" id="KW-0597">Phosphoprotein</keyword>
<dbReference type="Proteomes" id="UP001235712">
    <property type="component" value="Unassembled WGS sequence"/>
</dbReference>
<evidence type="ECO:0000256" key="11">
    <source>
        <dbReference type="SAM" id="Phobius"/>
    </source>
</evidence>
<evidence type="ECO:0000256" key="2">
    <source>
        <dbReference type="ARBA" id="ARBA00004236"/>
    </source>
</evidence>
<dbReference type="PANTHER" id="PTHR45436">
    <property type="entry name" value="SENSOR HISTIDINE KINASE YKOH"/>
    <property type="match status" value="1"/>
</dbReference>
<keyword evidence="7 14" id="KW-0418">Kinase</keyword>
<evidence type="ECO:0000256" key="5">
    <source>
        <dbReference type="ARBA" id="ARBA00022679"/>
    </source>
</evidence>
<evidence type="ECO:0000313" key="14">
    <source>
        <dbReference type="EMBL" id="MDP9826277.1"/>
    </source>
</evidence>
<organism evidence="14 15">
    <name type="scientific">Kineosporia succinea</name>
    <dbReference type="NCBI Taxonomy" id="84632"/>
    <lineage>
        <taxon>Bacteria</taxon>
        <taxon>Bacillati</taxon>
        <taxon>Actinomycetota</taxon>
        <taxon>Actinomycetes</taxon>
        <taxon>Kineosporiales</taxon>
        <taxon>Kineosporiaceae</taxon>
        <taxon>Kineosporia</taxon>
    </lineage>
</organism>
<evidence type="ECO:0000256" key="8">
    <source>
        <dbReference type="ARBA" id="ARBA00022989"/>
    </source>
</evidence>
<dbReference type="InterPro" id="IPR036097">
    <property type="entry name" value="HisK_dim/P_sf"/>
</dbReference>
<keyword evidence="5" id="KW-0808">Transferase</keyword>
<dbReference type="EC" id="2.7.13.3" evidence="3"/>
<evidence type="ECO:0000256" key="3">
    <source>
        <dbReference type="ARBA" id="ARBA00012438"/>
    </source>
</evidence>
<dbReference type="CDD" id="cd00082">
    <property type="entry name" value="HisKA"/>
    <property type="match status" value="1"/>
</dbReference>
<keyword evidence="10 11" id="KW-0472">Membrane</keyword>
<dbReference type="PANTHER" id="PTHR45436:SF5">
    <property type="entry name" value="SENSOR HISTIDINE KINASE TRCS"/>
    <property type="match status" value="1"/>
</dbReference>
<keyword evidence="8 11" id="KW-1133">Transmembrane helix</keyword>
<accession>A0ABT9P196</accession>
<dbReference type="GO" id="GO:0016301">
    <property type="term" value="F:kinase activity"/>
    <property type="evidence" value="ECO:0007669"/>
    <property type="project" value="UniProtKB-KW"/>
</dbReference>
<comment type="caution">
    <text evidence="14">The sequence shown here is derived from an EMBL/GenBank/DDBJ whole genome shotgun (WGS) entry which is preliminary data.</text>
</comment>
<dbReference type="Gene3D" id="1.10.287.130">
    <property type="match status" value="1"/>
</dbReference>
<gene>
    <name evidence="14" type="ORF">J2S57_002026</name>
</gene>
<proteinExistence type="predicted"/>
<dbReference type="PROSITE" id="PS50109">
    <property type="entry name" value="HIS_KIN"/>
    <property type="match status" value="1"/>
</dbReference>
<dbReference type="PRINTS" id="PR00344">
    <property type="entry name" value="BCTRLSENSOR"/>
</dbReference>
<dbReference type="RefSeq" id="WP_307240920.1">
    <property type="nucleotide sequence ID" value="NZ_JAUSQZ010000001.1"/>
</dbReference>
<evidence type="ECO:0000259" key="13">
    <source>
        <dbReference type="PROSITE" id="PS50885"/>
    </source>
</evidence>
<feature type="transmembrane region" description="Helical" evidence="11">
    <location>
        <begin position="205"/>
        <end position="228"/>
    </location>
</feature>
<protein>
    <recommendedName>
        <fullName evidence="3">histidine kinase</fullName>
        <ecNumber evidence="3">2.7.13.3</ecNumber>
    </recommendedName>
</protein>
<evidence type="ECO:0000256" key="10">
    <source>
        <dbReference type="ARBA" id="ARBA00023136"/>
    </source>
</evidence>
<dbReference type="Gene3D" id="3.30.565.10">
    <property type="entry name" value="Histidine kinase-like ATPase, C-terminal domain"/>
    <property type="match status" value="1"/>
</dbReference>
<comment type="subcellular location">
    <subcellularLocation>
        <location evidence="2">Cell membrane</location>
    </subcellularLocation>
</comment>
<keyword evidence="15" id="KW-1185">Reference proteome</keyword>
<dbReference type="PROSITE" id="PS50885">
    <property type="entry name" value="HAMP"/>
    <property type="match status" value="1"/>
</dbReference>
<sequence length="509" mass="55295">MTVPTSPLPSGVRARPARRTFRRPTIGVRTRILATVLVLTALGMLGAGTSIVIMQRNALDDRVNSALSTEVQEFRDIAQPASGTPTDPSTGKAFTSVASLLRSAIQKQAPDRDETFLTMVDGRPQFVPSSERFVNLEEEPALVAAVAALRSDAPVELREIETRAGRIRYAAVPVSVEGSNTVGIYVVAQSLERNHQEITQIAQRFAVVSLASLVVVGLVGWVVAGRLLRPLRQLRTTADRISHTDLTERLEVTGKDDVSEIAATFNHMLDRLEHAFRAQQEFLDDAGHELKTPITIIRGHLELMAAHDPADVEETRALVLDELDRMARLVQDLILLAQSRRPDFVRREPVAVDELMTDALDKAVGLAVRDWRLDEQTSAWIDADPQRITQGLLQLAHNAVKYTTEDQVIAFGSRSTGDVVDLWVRDTGSGVSEEDAQRIFERFGRGGDSRRIEGSGLGLAIVGAIAAAHEGSVALTSPPGQPGAVFTLTLPRTPVPASATTIPIAQEVP</sequence>
<evidence type="ECO:0000256" key="1">
    <source>
        <dbReference type="ARBA" id="ARBA00000085"/>
    </source>
</evidence>
<evidence type="ECO:0000256" key="4">
    <source>
        <dbReference type="ARBA" id="ARBA00022553"/>
    </source>
</evidence>
<dbReference type="Pfam" id="PF02518">
    <property type="entry name" value="HATPase_c"/>
    <property type="match status" value="1"/>
</dbReference>
<dbReference type="Gene3D" id="6.10.340.10">
    <property type="match status" value="1"/>
</dbReference>
<dbReference type="SUPFAM" id="SSF55874">
    <property type="entry name" value="ATPase domain of HSP90 chaperone/DNA topoisomerase II/histidine kinase"/>
    <property type="match status" value="1"/>
</dbReference>
<name>A0ABT9P196_9ACTN</name>
<feature type="domain" description="HAMP" evidence="13">
    <location>
        <begin position="225"/>
        <end position="277"/>
    </location>
</feature>
<dbReference type="InterPro" id="IPR005467">
    <property type="entry name" value="His_kinase_dom"/>
</dbReference>
<dbReference type="SMART" id="SM00387">
    <property type="entry name" value="HATPase_c"/>
    <property type="match status" value="1"/>
</dbReference>
<evidence type="ECO:0000259" key="12">
    <source>
        <dbReference type="PROSITE" id="PS50109"/>
    </source>
</evidence>
<feature type="transmembrane region" description="Helical" evidence="11">
    <location>
        <begin position="32"/>
        <end position="54"/>
    </location>
</feature>
<evidence type="ECO:0000256" key="9">
    <source>
        <dbReference type="ARBA" id="ARBA00023012"/>
    </source>
</evidence>
<dbReference type="InterPro" id="IPR003661">
    <property type="entry name" value="HisK_dim/P_dom"/>
</dbReference>
<dbReference type="SUPFAM" id="SSF158472">
    <property type="entry name" value="HAMP domain-like"/>
    <property type="match status" value="1"/>
</dbReference>
<keyword evidence="9" id="KW-0902">Two-component regulatory system</keyword>
<dbReference type="InterPro" id="IPR050428">
    <property type="entry name" value="TCS_sensor_his_kinase"/>
</dbReference>
<comment type="catalytic activity">
    <reaction evidence="1">
        <text>ATP + protein L-histidine = ADP + protein N-phospho-L-histidine.</text>
        <dbReference type="EC" id="2.7.13.3"/>
    </reaction>
</comment>
<feature type="domain" description="Histidine kinase" evidence="12">
    <location>
        <begin position="285"/>
        <end position="494"/>
    </location>
</feature>
<evidence type="ECO:0000313" key="15">
    <source>
        <dbReference type="Proteomes" id="UP001235712"/>
    </source>
</evidence>
<dbReference type="SUPFAM" id="SSF47384">
    <property type="entry name" value="Homodimeric domain of signal transducing histidine kinase"/>
    <property type="match status" value="1"/>
</dbReference>
<keyword evidence="6 11" id="KW-0812">Transmembrane</keyword>
<dbReference type="SMART" id="SM00388">
    <property type="entry name" value="HisKA"/>
    <property type="match status" value="1"/>
</dbReference>
<reference evidence="14 15" key="1">
    <citation type="submission" date="2023-07" db="EMBL/GenBank/DDBJ databases">
        <title>Sequencing the genomes of 1000 actinobacteria strains.</title>
        <authorList>
            <person name="Klenk H.-P."/>
        </authorList>
    </citation>
    <scope>NUCLEOTIDE SEQUENCE [LARGE SCALE GENOMIC DNA]</scope>
    <source>
        <strain evidence="14 15">DSM 44388</strain>
    </source>
</reference>
<dbReference type="InterPro" id="IPR004358">
    <property type="entry name" value="Sig_transdc_His_kin-like_C"/>
</dbReference>